<protein>
    <submittedName>
        <fullName evidence="1">Uncharacterized protein</fullName>
    </submittedName>
</protein>
<comment type="caution">
    <text evidence="1">The sequence shown here is derived from an EMBL/GenBank/DDBJ whole genome shotgun (WGS) entry which is preliminary data.</text>
</comment>
<dbReference type="AlphaFoldDB" id="A0AA38MZM6"/>
<evidence type="ECO:0000313" key="2">
    <source>
        <dbReference type="Proteomes" id="UP001176059"/>
    </source>
</evidence>
<name>A0AA38MZM6_9AGAR</name>
<dbReference type="EMBL" id="JANVFO010000028">
    <property type="protein sequence ID" value="KAJ3731821.1"/>
    <property type="molecule type" value="Genomic_DNA"/>
</dbReference>
<evidence type="ECO:0000313" key="1">
    <source>
        <dbReference type="EMBL" id="KAJ3731821.1"/>
    </source>
</evidence>
<accession>A0AA38MZM6</accession>
<reference evidence="1" key="2">
    <citation type="journal article" date="2023" name="Proc. Natl. Acad. Sci. U.S.A.">
        <title>A global phylogenomic analysis of the shiitake genus Lentinula.</title>
        <authorList>
            <person name="Sierra-Patev S."/>
            <person name="Min B."/>
            <person name="Naranjo-Ortiz M."/>
            <person name="Looney B."/>
            <person name="Konkel Z."/>
            <person name="Slot J.C."/>
            <person name="Sakamoto Y."/>
            <person name="Steenwyk J.L."/>
            <person name="Rokas A."/>
            <person name="Carro J."/>
            <person name="Camarero S."/>
            <person name="Ferreira P."/>
            <person name="Molpeceres G."/>
            <person name="Ruiz-Duenas F.J."/>
            <person name="Serrano A."/>
            <person name="Henrissat B."/>
            <person name="Drula E."/>
            <person name="Hughes K.W."/>
            <person name="Mata J.L."/>
            <person name="Ishikawa N.K."/>
            <person name="Vargas-Isla R."/>
            <person name="Ushijima S."/>
            <person name="Smith C.A."/>
            <person name="Donoghue J."/>
            <person name="Ahrendt S."/>
            <person name="Andreopoulos W."/>
            <person name="He G."/>
            <person name="LaButti K."/>
            <person name="Lipzen A."/>
            <person name="Ng V."/>
            <person name="Riley R."/>
            <person name="Sandor L."/>
            <person name="Barry K."/>
            <person name="Martinez A.T."/>
            <person name="Xiao Y."/>
            <person name="Gibbons J.G."/>
            <person name="Terashima K."/>
            <person name="Grigoriev I.V."/>
            <person name="Hibbett D."/>
        </authorList>
    </citation>
    <scope>NUCLEOTIDE SEQUENCE</scope>
    <source>
        <strain evidence="1">ET3784</strain>
    </source>
</reference>
<feature type="non-terminal residue" evidence="1">
    <location>
        <position position="142"/>
    </location>
</feature>
<organism evidence="1 2">
    <name type="scientific">Lentinula guzmanii</name>
    <dbReference type="NCBI Taxonomy" id="2804957"/>
    <lineage>
        <taxon>Eukaryota</taxon>
        <taxon>Fungi</taxon>
        <taxon>Dikarya</taxon>
        <taxon>Basidiomycota</taxon>
        <taxon>Agaricomycotina</taxon>
        <taxon>Agaricomycetes</taxon>
        <taxon>Agaricomycetidae</taxon>
        <taxon>Agaricales</taxon>
        <taxon>Marasmiineae</taxon>
        <taxon>Omphalotaceae</taxon>
        <taxon>Lentinula</taxon>
    </lineage>
</organism>
<reference evidence="1" key="1">
    <citation type="submission" date="2022-08" db="EMBL/GenBank/DDBJ databases">
        <authorList>
            <consortium name="DOE Joint Genome Institute"/>
            <person name="Min B."/>
            <person name="Sierra-Patev S."/>
            <person name="Naranjo-Ortiz M."/>
            <person name="Looney B."/>
            <person name="Konkel Z."/>
            <person name="Slot J.C."/>
            <person name="Sakamoto Y."/>
            <person name="Steenwyk J.L."/>
            <person name="Rokas A."/>
            <person name="Carro J."/>
            <person name="Camarero S."/>
            <person name="Ferreira P."/>
            <person name="Molpeceres G."/>
            <person name="Ruiz-duenas F.J."/>
            <person name="Serrano A."/>
            <person name="Henrissat B."/>
            <person name="Drula E."/>
            <person name="Hughes K.W."/>
            <person name="Mata J.L."/>
            <person name="Ishikawa N.K."/>
            <person name="Vargas-Isla R."/>
            <person name="Ushijima S."/>
            <person name="Smith C.A."/>
            <person name="Ahrendt S."/>
            <person name="Andreopoulos W."/>
            <person name="He G."/>
            <person name="LaButti K."/>
            <person name="Lipzen A."/>
            <person name="Ng V."/>
            <person name="Riley R."/>
            <person name="Sandor L."/>
            <person name="Barry K."/>
            <person name="Martinez A.T."/>
            <person name="Xiao Y."/>
            <person name="Gibbons J.G."/>
            <person name="Terashima K."/>
            <person name="Hibbett D.S."/>
            <person name="Grigoriev I.V."/>
        </authorList>
    </citation>
    <scope>NUCLEOTIDE SEQUENCE</scope>
    <source>
        <strain evidence="1">ET3784</strain>
    </source>
</reference>
<gene>
    <name evidence="1" type="ORF">DFJ43DRAFT_968471</name>
</gene>
<proteinExistence type="predicted"/>
<sequence length="142" mass="15900">FTLSASEISSVAGDQNVNYHNYEPFSVHIESALDGRTIGDLWHYQPQPLPSLSDPSLPANHRYSLLLLSAKEGYPLWRPEPNRRLPEQYRRSGLPIGSVGIIRPDGFFDYLFNICFPSDHPVNVGGVPEGFKPVEFSQTDVS</sequence>
<dbReference type="Proteomes" id="UP001176059">
    <property type="component" value="Unassembled WGS sequence"/>
</dbReference>
<feature type="non-terminal residue" evidence="1">
    <location>
        <position position="1"/>
    </location>
</feature>
<keyword evidence="2" id="KW-1185">Reference proteome</keyword>